<dbReference type="InterPro" id="IPR021326">
    <property type="entry name" value="DUF2931"/>
</dbReference>
<dbReference type="Proteomes" id="UP000028715">
    <property type="component" value="Unassembled WGS sequence"/>
</dbReference>
<sequence>MKSQRLKKAFLFSIFISVLSILFFISLGDVEFITGGLYSWIGNLLGFGILLFQFIIHFPLLVLLDFISRKKLKKTAENNAVFWIYLSIVFILNIILILNATTESRNNLKNDINWRSAEKYEWEEGITCPKGYPIIILNGHFSVSLTHSNDSYYSLENKIYDLNWNIEEHNLVSEFERKRVMPDSLHLLWYSIVEKAYYKLDTPIDKEKITTLFRNGFLSKRHDRVFSNTFDYIVAGVAPGGDVALWARTNWKNSVETGFYKAKKIDSLKISEFQRKECRDKLRNALSYNQSKWAKYLNSKTDTIPYGIWREKYRQKFNWRFRCKLQSKLENSDIDINLFNGEEFVLINDSLSQKENTSQAVPSEIMLTFLHKEHTERTFIELDENNIYTVFEELSGQKKLPVTMECVVNKNGEIESINLKNKDKTIPLKWLEK</sequence>
<dbReference type="Pfam" id="PF11153">
    <property type="entry name" value="DUF2931"/>
    <property type="match status" value="1"/>
</dbReference>
<accession>A0A085ZMV4</accession>
<feature type="transmembrane region" description="Helical" evidence="1">
    <location>
        <begin position="80"/>
        <end position="100"/>
    </location>
</feature>
<keyword evidence="1" id="KW-1133">Transmembrane helix</keyword>
<proteinExistence type="predicted"/>
<feature type="transmembrane region" description="Helical" evidence="1">
    <location>
        <begin position="9"/>
        <end position="28"/>
    </location>
</feature>
<dbReference type="AlphaFoldDB" id="A0A085ZMV4"/>
<evidence type="ECO:0000313" key="3">
    <source>
        <dbReference type="Proteomes" id="UP000028715"/>
    </source>
</evidence>
<comment type="caution">
    <text evidence="2">The sequence shown here is derived from an EMBL/GenBank/DDBJ whole genome shotgun (WGS) entry which is preliminary data.</text>
</comment>
<name>A0A085ZMV4_9FLAO</name>
<dbReference type="STRING" id="362418.IW19_09655"/>
<keyword evidence="1" id="KW-0472">Membrane</keyword>
<dbReference type="OrthoDB" id="5702951at2"/>
<evidence type="ECO:0000313" key="2">
    <source>
        <dbReference type="EMBL" id="KFF05768.1"/>
    </source>
</evidence>
<evidence type="ECO:0008006" key="4">
    <source>
        <dbReference type="Google" id="ProtNLM"/>
    </source>
</evidence>
<organism evidence="2 3">
    <name type="scientific">Flavobacterium reichenbachii</name>
    <dbReference type="NCBI Taxonomy" id="362418"/>
    <lineage>
        <taxon>Bacteria</taxon>
        <taxon>Pseudomonadati</taxon>
        <taxon>Bacteroidota</taxon>
        <taxon>Flavobacteriia</taxon>
        <taxon>Flavobacteriales</taxon>
        <taxon>Flavobacteriaceae</taxon>
        <taxon>Flavobacterium</taxon>
    </lineage>
</organism>
<evidence type="ECO:0000256" key="1">
    <source>
        <dbReference type="SAM" id="Phobius"/>
    </source>
</evidence>
<dbReference type="EMBL" id="JPRL01000001">
    <property type="protein sequence ID" value="KFF05768.1"/>
    <property type="molecule type" value="Genomic_DNA"/>
</dbReference>
<dbReference type="RefSeq" id="WP_035683475.1">
    <property type="nucleotide sequence ID" value="NZ_JPRL01000001.1"/>
</dbReference>
<protein>
    <recommendedName>
        <fullName evidence="4">DUF2931 domain-containing protein</fullName>
    </recommendedName>
</protein>
<reference evidence="2 3" key="1">
    <citation type="submission" date="2014-07" db="EMBL/GenBank/DDBJ databases">
        <title>Genome of Flavobacterium reichenbachii LMG 25512.</title>
        <authorList>
            <person name="Stropko S.J."/>
            <person name="Pipes S.E."/>
            <person name="Newman J.D."/>
        </authorList>
    </citation>
    <scope>NUCLEOTIDE SEQUENCE [LARGE SCALE GENOMIC DNA]</scope>
    <source>
        <strain evidence="2 3">LMG 25512</strain>
    </source>
</reference>
<keyword evidence="3" id="KW-1185">Reference proteome</keyword>
<dbReference type="eggNOG" id="ENOG5030JUG">
    <property type="taxonomic scope" value="Bacteria"/>
</dbReference>
<keyword evidence="1" id="KW-0812">Transmembrane</keyword>
<gene>
    <name evidence="2" type="ORF">IW19_09655</name>
</gene>
<feature type="transmembrane region" description="Helical" evidence="1">
    <location>
        <begin position="40"/>
        <end position="68"/>
    </location>
</feature>